<keyword evidence="2" id="KW-1185">Reference proteome</keyword>
<protein>
    <submittedName>
        <fullName evidence="1">Uncharacterized protein</fullName>
    </submittedName>
</protein>
<name>A0ABR2IJT3_9EUKA</name>
<comment type="caution">
    <text evidence="1">The sequence shown here is derived from an EMBL/GenBank/DDBJ whole genome shotgun (WGS) entry which is preliminary data.</text>
</comment>
<proteinExistence type="predicted"/>
<accession>A0ABR2IJT3</accession>
<reference evidence="1 2" key="1">
    <citation type="submission" date="2024-04" db="EMBL/GenBank/DDBJ databases">
        <title>Tritrichomonas musculus Genome.</title>
        <authorList>
            <person name="Alves-Ferreira E."/>
            <person name="Grigg M."/>
            <person name="Lorenzi H."/>
            <person name="Galac M."/>
        </authorList>
    </citation>
    <scope>NUCLEOTIDE SEQUENCE [LARGE SCALE GENOMIC DNA]</scope>
    <source>
        <strain evidence="1 2">EAF2021</strain>
    </source>
</reference>
<dbReference type="EMBL" id="JAPFFF010000017">
    <property type="protein sequence ID" value="KAK8863866.1"/>
    <property type="molecule type" value="Genomic_DNA"/>
</dbReference>
<organism evidence="1 2">
    <name type="scientific">Tritrichomonas musculus</name>
    <dbReference type="NCBI Taxonomy" id="1915356"/>
    <lineage>
        <taxon>Eukaryota</taxon>
        <taxon>Metamonada</taxon>
        <taxon>Parabasalia</taxon>
        <taxon>Tritrichomonadida</taxon>
        <taxon>Tritrichomonadidae</taxon>
        <taxon>Tritrichomonas</taxon>
    </lineage>
</organism>
<gene>
    <name evidence="1" type="ORF">M9Y10_011557</name>
</gene>
<evidence type="ECO:0000313" key="1">
    <source>
        <dbReference type="EMBL" id="KAK8863866.1"/>
    </source>
</evidence>
<sequence length="133" mass="15406">MLPEIFVSDAGSKCEPAIELLNVTRMEYWGHVLNLMLRDICKELKFQLPLVYEIQGHHGKSTVFQNFMQAQNAPRCTLPSYVETRFYSLGKLFHTTNQIFDLINEYGNATGHGKLLPESYCHYVVVLHFRDHT</sequence>
<evidence type="ECO:0000313" key="2">
    <source>
        <dbReference type="Proteomes" id="UP001470230"/>
    </source>
</evidence>
<dbReference type="Proteomes" id="UP001470230">
    <property type="component" value="Unassembled WGS sequence"/>
</dbReference>